<dbReference type="KEGG" id="ksn:43589110"/>
<dbReference type="PRINTS" id="PR00463">
    <property type="entry name" value="EP450I"/>
</dbReference>
<dbReference type="GeneID" id="43589110"/>
<dbReference type="PANTHER" id="PTHR24305">
    <property type="entry name" value="CYTOCHROME P450"/>
    <property type="match status" value="1"/>
</dbReference>
<evidence type="ECO:0000256" key="9">
    <source>
        <dbReference type="PIRSR" id="PIRSR602401-1"/>
    </source>
</evidence>
<dbReference type="Gene3D" id="1.10.630.10">
    <property type="entry name" value="Cytochrome P450"/>
    <property type="match status" value="1"/>
</dbReference>
<dbReference type="GO" id="GO:0005506">
    <property type="term" value="F:iron ion binding"/>
    <property type="evidence" value="ECO:0007669"/>
    <property type="project" value="InterPro"/>
</dbReference>
<evidence type="ECO:0000256" key="10">
    <source>
        <dbReference type="RuleBase" id="RU000461"/>
    </source>
</evidence>
<evidence type="ECO:0000256" key="4">
    <source>
        <dbReference type="ARBA" id="ARBA00022617"/>
    </source>
</evidence>
<dbReference type="GO" id="GO:0016705">
    <property type="term" value="F:oxidoreductase activity, acting on paired donors, with incorporation or reduction of molecular oxygen"/>
    <property type="evidence" value="ECO:0007669"/>
    <property type="project" value="InterPro"/>
</dbReference>
<comment type="cofactor">
    <cofactor evidence="1 9">
        <name>heme</name>
        <dbReference type="ChEBI" id="CHEBI:30413"/>
    </cofactor>
</comment>
<dbReference type="PROSITE" id="PS00086">
    <property type="entry name" value="CYTOCHROME_P450"/>
    <property type="match status" value="1"/>
</dbReference>
<reference evidence="11" key="2">
    <citation type="submission" date="2024-01" db="EMBL/GenBank/DDBJ databases">
        <title>Comparative genomics of Cryptococcus and Kwoniella reveals pathogenesis evolution and contrasting modes of karyotype evolution via chromosome fusion or intercentromeric recombination.</title>
        <authorList>
            <person name="Coelho M.A."/>
            <person name="David-Palma M."/>
            <person name="Shea T."/>
            <person name="Bowers K."/>
            <person name="McGinley-Smith S."/>
            <person name="Mohammad A.W."/>
            <person name="Gnirke A."/>
            <person name="Yurkov A.M."/>
            <person name="Nowrousian M."/>
            <person name="Sun S."/>
            <person name="Cuomo C.A."/>
            <person name="Heitman J."/>
        </authorList>
    </citation>
    <scope>NUCLEOTIDE SEQUENCE</scope>
    <source>
        <strain evidence="11">CBS 12478</strain>
    </source>
</reference>
<dbReference type="InterPro" id="IPR050121">
    <property type="entry name" value="Cytochrome_P450_monoxygenase"/>
</dbReference>
<keyword evidence="8 10" id="KW-0503">Monooxygenase</keyword>
<dbReference type="AlphaFoldDB" id="A0AAJ8LNA8"/>
<proteinExistence type="inferred from homology"/>
<dbReference type="Pfam" id="PF00067">
    <property type="entry name" value="p450"/>
    <property type="match status" value="2"/>
</dbReference>
<name>A0AAJ8LNA8_9TREE</name>
<dbReference type="InterPro" id="IPR017972">
    <property type="entry name" value="Cyt_P450_CS"/>
</dbReference>
<dbReference type="InterPro" id="IPR002401">
    <property type="entry name" value="Cyt_P450_E_grp-I"/>
</dbReference>
<evidence type="ECO:0008006" key="13">
    <source>
        <dbReference type="Google" id="ProtNLM"/>
    </source>
</evidence>
<evidence type="ECO:0000256" key="1">
    <source>
        <dbReference type="ARBA" id="ARBA00001971"/>
    </source>
</evidence>
<dbReference type="GO" id="GO:0020037">
    <property type="term" value="F:heme binding"/>
    <property type="evidence" value="ECO:0007669"/>
    <property type="project" value="InterPro"/>
</dbReference>
<dbReference type="PANTHER" id="PTHR24305:SF166">
    <property type="entry name" value="CYTOCHROME P450 12A4, MITOCHONDRIAL-RELATED"/>
    <property type="match status" value="1"/>
</dbReference>
<gene>
    <name evidence="11" type="ORF">CI109_106208</name>
</gene>
<feature type="binding site" description="axial binding residue" evidence="9">
    <location>
        <position position="464"/>
    </location>
    <ligand>
        <name>heme</name>
        <dbReference type="ChEBI" id="CHEBI:30413"/>
    </ligand>
    <ligandPart>
        <name>Fe</name>
        <dbReference type="ChEBI" id="CHEBI:18248"/>
    </ligandPart>
</feature>
<evidence type="ECO:0000313" key="11">
    <source>
        <dbReference type="EMBL" id="WWD21721.1"/>
    </source>
</evidence>
<dbReference type="SUPFAM" id="SSF48264">
    <property type="entry name" value="Cytochrome P450"/>
    <property type="match status" value="2"/>
</dbReference>
<dbReference type="PRINTS" id="PR00385">
    <property type="entry name" value="P450"/>
</dbReference>
<accession>A0AAJ8LNA8</accession>
<dbReference type="InterPro" id="IPR001128">
    <property type="entry name" value="Cyt_P450"/>
</dbReference>
<comment type="similarity">
    <text evidence="3 10">Belongs to the cytochrome P450 family.</text>
</comment>
<keyword evidence="7 9" id="KW-0408">Iron</keyword>
<sequence>MKEQHSVMWGIDDTAKQLGPISQLRVGPFGHVVVIADLNETEALLTRRHSSLERDSSSISIFRTIIPGALLTLKTNEVWKHHRRIIGPAMTSKYLTLTMPKAYDSVGQLIELWKAKGDICGDRSWSAGSDLEGATMDAICGMAFGHPWGVIRQYTHLVRAMDRQRLPVGPLGAIDFKLVAPDLAESTWRIFTSIPLRGPFPRISHFVTRLSASYRRQARLVDQFLDRKLIEARQKAKLLGADSANETADNTLDMMVARELRGEDWMTDEEMKQELFQYLLAGTETSSTTLSWWCKFMTNHPEVQRKLRAHLYERLPDVQNGTPSFEELNAANTPYLEAVVHETLRLARTAGGVSREVKHDMFILGKLVPKGTQLVLPTSIGCEDLSSPVSAPLHTDDEKSRGYKNPQASFWAGPTDAENFPRKVGFWKAGTGLQFDPERWMDQDGKFDIHAGPSMPFSLGQRGCFGKNLAMLELRVFVSQLNVAFFFAPIPESQNIFDRVETVTSHPIYSYIRPVPWSTVEAQGDT</sequence>
<keyword evidence="12" id="KW-1185">Reference proteome</keyword>
<evidence type="ECO:0000313" key="12">
    <source>
        <dbReference type="Proteomes" id="UP000322225"/>
    </source>
</evidence>
<keyword evidence="4 9" id="KW-0349">Heme</keyword>
<reference evidence="11" key="1">
    <citation type="submission" date="2017-08" db="EMBL/GenBank/DDBJ databases">
        <authorList>
            <person name="Cuomo C."/>
            <person name="Billmyre B."/>
            <person name="Heitman J."/>
        </authorList>
    </citation>
    <scope>NUCLEOTIDE SEQUENCE</scope>
    <source>
        <strain evidence="11">CBS 12478</strain>
    </source>
</reference>
<keyword evidence="6 10" id="KW-0560">Oxidoreductase</keyword>
<evidence type="ECO:0000256" key="7">
    <source>
        <dbReference type="ARBA" id="ARBA00023004"/>
    </source>
</evidence>
<evidence type="ECO:0000256" key="8">
    <source>
        <dbReference type="ARBA" id="ARBA00023033"/>
    </source>
</evidence>
<dbReference type="GO" id="GO:0004497">
    <property type="term" value="F:monooxygenase activity"/>
    <property type="evidence" value="ECO:0007669"/>
    <property type="project" value="UniProtKB-KW"/>
</dbReference>
<dbReference type="RefSeq" id="XP_031860768.2">
    <property type="nucleotide sequence ID" value="XM_032004969.2"/>
</dbReference>
<evidence type="ECO:0000256" key="3">
    <source>
        <dbReference type="ARBA" id="ARBA00010617"/>
    </source>
</evidence>
<dbReference type="EMBL" id="CP144061">
    <property type="protein sequence ID" value="WWD21721.1"/>
    <property type="molecule type" value="Genomic_DNA"/>
</dbReference>
<evidence type="ECO:0000256" key="2">
    <source>
        <dbReference type="ARBA" id="ARBA00005179"/>
    </source>
</evidence>
<keyword evidence="5 9" id="KW-0479">Metal-binding</keyword>
<dbReference type="Proteomes" id="UP000322225">
    <property type="component" value="Chromosome 11"/>
</dbReference>
<protein>
    <recommendedName>
        <fullName evidence="13">Cytochrome P450</fullName>
    </recommendedName>
</protein>
<comment type="pathway">
    <text evidence="2">Secondary metabolite biosynthesis.</text>
</comment>
<dbReference type="InterPro" id="IPR036396">
    <property type="entry name" value="Cyt_P450_sf"/>
</dbReference>
<evidence type="ECO:0000256" key="6">
    <source>
        <dbReference type="ARBA" id="ARBA00023002"/>
    </source>
</evidence>
<organism evidence="11 12">
    <name type="scientific">Kwoniella shandongensis</name>
    <dbReference type="NCBI Taxonomy" id="1734106"/>
    <lineage>
        <taxon>Eukaryota</taxon>
        <taxon>Fungi</taxon>
        <taxon>Dikarya</taxon>
        <taxon>Basidiomycota</taxon>
        <taxon>Agaricomycotina</taxon>
        <taxon>Tremellomycetes</taxon>
        <taxon>Tremellales</taxon>
        <taxon>Cryptococcaceae</taxon>
        <taxon>Kwoniella</taxon>
    </lineage>
</organism>
<evidence type="ECO:0000256" key="5">
    <source>
        <dbReference type="ARBA" id="ARBA00022723"/>
    </source>
</evidence>